<evidence type="ECO:0000256" key="1">
    <source>
        <dbReference type="SAM" id="Coils"/>
    </source>
</evidence>
<evidence type="ECO:0000256" key="2">
    <source>
        <dbReference type="SAM" id="MobiDB-lite"/>
    </source>
</evidence>
<proteinExistence type="predicted"/>
<sequence length="236" mass="27258">MIINDDYMNSDEISKLLELSGSNVRKYSAALAKSGYDFKTDNKKKRYYTHNDYETLQKLKFLVQHKNLSLEVAANTIVEGLGRNRSASRAHNEHTENEENNRSLTAPQASEKSLPPEVLGALADQFKQQQEVNNQLLGIIEEYKTALSDSKNDLRELEEQRRADREQTSKQLEQLQASFDKQAEQMKKHIESRDKEMMEYIRSSQKQQQQHLLEAAAAQEKETENKKGFFARLFGN</sequence>
<dbReference type="Proteomes" id="UP000256519">
    <property type="component" value="Unassembled WGS sequence"/>
</dbReference>
<protein>
    <submittedName>
        <fullName evidence="3">Uncharacterized protein</fullName>
    </submittedName>
</protein>
<accession>A0A3D8WZW2</accession>
<evidence type="ECO:0000313" key="3">
    <source>
        <dbReference type="EMBL" id="RDZ12890.1"/>
    </source>
</evidence>
<dbReference type="RefSeq" id="WP_116075622.1">
    <property type="nucleotide sequence ID" value="NZ_CP187640.1"/>
</dbReference>
<feature type="coiled-coil region" evidence="1">
    <location>
        <begin position="140"/>
        <end position="226"/>
    </location>
</feature>
<evidence type="ECO:0000313" key="4">
    <source>
        <dbReference type="Proteomes" id="UP000256519"/>
    </source>
</evidence>
<dbReference type="Gene3D" id="1.10.1660.10">
    <property type="match status" value="1"/>
</dbReference>
<feature type="compositionally biased region" description="Basic and acidic residues" evidence="2">
    <location>
        <begin position="90"/>
        <end position="101"/>
    </location>
</feature>
<name>A0A3D8WZW2_PRIMG</name>
<dbReference type="EMBL" id="PQWM01000016">
    <property type="protein sequence ID" value="RDZ12890.1"/>
    <property type="molecule type" value="Genomic_DNA"/>
</dbReference>
<keyword evidence="1" id="KW-0175">Coiled coil</keyword>
<reference evidence="3 4" key="1">
    <citation type="journal article" date="2018" name="Appl. Environ. Microbiol.">
        <title>Antimicrobial susceptibility testing and tentative epidemiological cut-off values of five Bacillus species relevant for use as animal feed additives or for plant protection.</title>
        <authorList>
            <person name="Agerso Y."/>
            <person name="Stuer-Lauridsen B."/>
            <person name="Bjerre K."/>
            <person name="Jensen M.G."/>
            <person name="Johansen E."/>
            <person name="Bennedsen M."/>
            <person name="Brockmann E."/>
            <person name="Nielsen B."/>
        </authorList>
    </citation>
    <scope>NUCLEOTIDE SEQUENCE [LARGE SCALE GENOMIC DNA]</scope>
    <source>
        <strain evidence="3 4">CHCC20162</strain>
    </source>
</reference>
<organism evidence="3 4">
    <name type="scientific">Priestia megaterium</name>
    <name type="common">Bacillus megaterium</name>
    <dbReference type="NCBI Taxonomy" id="1404"/>
    <lineage>
        <taxon>Bacteria</taxon>
        <taxon>Bacillati</taxon>
        <taxon>Bacillota</taxon>
        <taxon>Bacilli</taxon>
        <taxon>Bacillales</taxon>
        <taxon>Bacillaceae</taxon>
        <taxon>Priestia</taxon>
    </lineage>
</organism>
<feature type="compositionally biased region" description="Polar residues" evidence="2">
    <location>
        <begin position="102"/>
        <end position="111"/>
    </location>
</feature>
<dbReference type="AlphaFoldDB" id="A0A3D8WZW2"/>
<gene>
    <name evidence="3" type="ORF">C3744_17140</name>
</gene>
<feature type="region of interest" description="Disordered" evidence="2">
    <location>
        <begin position="83"/>
        <end position="114"/>
    </location>
</feature>
<comment type="caution">
    <text evidence="3">The sequence shown here is derived from an EMBL/GenBank/DDBJ whole genome shotgun (WGS) entry which is preliminary data.</text>
</comment>